<name>A0A6P8H0Z9_ACTTE</name>
<dbReference type="AlphaFoldDB" id="A0A6P8H0Z9"/>
<organism evidence="1 2">
    <name type="scientific">Actinia tenebrosa</name>
    <name type="common">Australian red waratah sea anemone</name>
    <dbReference type="NCBI Taxonomy" id="6105"/>
    <lineage>
        <taxon>Eukaryota</taxon>
        <taxon>Metazoa</taxon>
        <taxon>Cnidaria</taxon>
        <taxon>Anthozoa</taxon>
        <taxon>Hexacorallia</taxon>
        <taxon>Actiniaria</taxon>
        <taxon>Actiniidae</taxon>
        <taxon>Actinia</taxon>
    </lineage>
</organism>
<proteinExistence type="predicted"/>
<reference evidence="2" key="1">
    <citation type="submission" date="2025-08" db="UniProtKB">
        <authorList>
            <consortium name="RefSeq"/>
        </authorList>
    </citation>
    <scope>IDENTIFICATION</scope>
    <source>
        <tissue evidence="2">Tentacle</tissue>
    </source>
</reference>
<dbReference type="RefSeq" id="XP_031549051.1">
    <property type="nucleotide sequence ID" value="XM_031693191.1"/>
</dbReference>
<dbReference type="Proteomes" id="UP000515163">
    <property type="component" value="Unplaced"/>
</dbReference>
<dbReference type="InParanoid" id="A0A6P8H0Z9"/>
<dbReference type="KEGG" id="aten:116286639"/>
<dbReference type="OrthoDB" id="10068926at2759"/>
<dbReference type="GeneID" id="116286639"/>
<protein>
    <submittedName>
        <fullName evidence="2">Uncharacterized protein LOC116286639</fullName>
    </submittedName>
</protein>
<evidence type="ECO:0000313" key="2">
    <source>
        <dbReference type="RefSeq" id="XP_031549051.1"/>
    </source>
</evidence>
<sequence>MTGKYLFKIREENRLPQVSVQKVAQATSELLTVAMKGLKRKVDEILTDHNVGQLHEIDEAFEDCVTPFQHLKTTWMLSQFQDKMDSYVEPKRIILNSTRVYKKVKNKYKCMEVEKDFYYVSILKTLQEQLQFKDILQMVFSNSASCLQNNEYLEDFDQGLLVKKMHPLFSYDDSALKLLIYYDDVNIVNPMTNKAHQLGFFY</sequence>
<evidence type="ECO:0000313" key="1">
    <source>
        <dbReference type="Proteomes" id="UP000515163"/>
    </source>
</evidence>
<accession>A0A6P8H0Z9</accession>
<keyword evidence="1" id="KW-1185">Reference proteome</keyword>
<gene>
    <name evidence="2" type="primary">LOC116286639</name>
</gene>